<dbReference type="Pfam" id="PF07707">
    <property type="entry name" value="BACK"/>
    <property type="match status" value="1"/>
</dbReference>
<dbReference type="SMART" id="SM00875">
    <property type="entry name" value="BACK"/>
    <property type="match status" value="1"/>
</dbReference>
<dbReference type="PROSITE" id="PS50097">
    <property type="entry name" value="BTB"/>
    <property type="match status" value="1"/>
</dbReference>
<dbReference type="EMBL" id="CP093345">
    <property type="protein sequence ID" value="WOG91095.1"/>
    <property type="molecule type" value="Genomic_DNA"/>
</dbReference>
<dbReference type="Pfam" id="PF00651">
    <property type="entry name" value="BTB"/>
    <property type="match status" value="1"/>
</dbReference>
<dbReference type="SUPFAM" id="SSF54695">
    <property type="entry name" value="POZ domain"/>
    <property type="match status" value="1"/>
</dbReference>
<accession>A0AAF1ASW2</accession>
<evidence type="ECO:0000256" key="2">
    <source>
        <dbReference type="ARBA" id="ARBA00004906"/>
    </source>
</evidence>
<proteinExistence type="predicted"/>
<comment type="pathway">
    <text evidence="2">Protein modification; protein ubiquitination.</text>
</comment>
<gene>
    <name evidence="4" type="ORF">DCAR_0310343</name>
</gene>
<reference evidence="4" key="2">
    <citation type="submission" date="2022-03" db="EMBL/GenBank/DDBJ databases">
        <title>Draft title - Genomic analysis of global carrot germplasm unveils the trajectory of domestication and the origin of high carotenoid orange carrot.</title>
        <authorList>
            <person name="Iorizzo M."/>
            <person name="Ellison S."/>
            <person name="Senalik D."/>
            <person name="Macko-Podgorni A."/>
            <person name="Grzebelus D."/>
            <person name="Bostan H."/>
            <person name="Rolling W."/>
            <person name="Curaba J."/>
            <person name="Simon P."/>
        </authorList>
    </citation>
    <scope>NUCLEOTIDE SEQUENCE</scope>
    <source>
        <tissue evidence="4">Leaf</tissue>
    </source>
</reference>
<name>A0AAF1ASW2_DAUCS</name>
<dbReference type="InterPro" id="IPR011333">
    <property type="entry name" value="SKP1/BTB/POZ_sf"/>
</dbReference>
<feature type="domain" description="BTB" evidence="3">
    <location>
        <begin position="27"/>
        <end position="107"/>
    </location>
</feature>
<dbReference type="SMART" id="SM00367">
    <property type="entry name" value="LRR_CC"/>
    <property type="match status" value="6"/>
</dbReference>
<comment type="function">
    <text evidence="1">May act as a substrate-specific adapter of an E3 ubiquitin-protein ligase complex (CUL3-RBX1-BTB) which mediates the ubiquitination and subsequent proteasomal degradation of target proteins.</text>
</comment>
<dbReference type="Proteomes" id="UP000077755">
    <property type="component" value="Chromosome 3"/>
</dbReference>
<dbReference type="InterPro" id="IPR006553">
    <property type="entry name" value="Leu-rich_rpt_Cys-con_subtyp"/>
</dbReference>
<evidence type="ECO:0000259" key="3">
    <source>
        <dbReference type="PROSITE" id="PS50097"/>
    </source>
</evidence>
<evidence type="ECO:0000256" key="1">
    <source>
        <dbReference type="ARBA" id="ARBA00002668"/>
    </source>
</evidence>
<dbReference type="Gene3D" id="3.30.710.10">
    <property type="entry name" value="Potassium Channel Kv1.1, Chain A"/>
    <property type="match status" value="1"/>
</dbReference>
<reference evidence="4" key="1">
    <citation type="journal article" date="2016" name="Nat. Genet.">
        <title>A high-quality carrot genome assembly provides new insights into carotenoid accumulation and asterid genome evolution.</title>
        <authorList>
            <person name="Iorizzo M."/>
            <person name="Ellison S."/>
            <person name="Senalik D."/>
            <person name="Zeng P."/>
            <person name="Satapoomin P."/>
            <person name="Huang J."/>
            <person name="Bowman M."/>
            <person name="Iovene M."/>
            <person name="Sanseverino W."/>
            <person name="Cavagnaro P."/>
            <person name="Yildiz M."/>
            <person name="Macko-Podgorni A."/>
            <person name="Moranska E."/>
            <person name="Grzebelus E."/>
            <person name="Grzebelus D."/>
            <person name="Ashrafi H."/>
            <person name="Zheng Z."/>
            <person name="Cheng S."/>
            <person name="Spooner D."/>
            <person name="Van Deynze A."/>
            <person name="Simon P."/>
        </authorList>
    </citation>
    <scope>NUCLEOTIDE SEQUENCE</scope>
    <source>
        <tissue evidence="4">Leaf</tissue>
    </source>
</reference>
<keyword evidence="5" id="KW-1185">Reference proteome</keyword>
<sequence>MASSSEDEWIVVKCIDPEITAVRSAAADVILSTAVIHTWNLASLHARQIITIKAHRNRLIESSTYFRGLLCGSFSDSSFDCISVQWNPQFLLNLFKFIYGYSVEITSDTFLPLFEGALYFGVDMLLLNCKMWLTEVTSVKEFPSLQLSSLIDIWKFCLEQANDSFPELCTNYLAKNFMWAVTCISFRDIPYNLLLCCLKNPQLTVHSEKHLTDAILVWLGGNVEHISGDDRVEILQQIRVSLLPLWFATGKRSCCDFSKFFDESIQTNFSLVALPSESSINVFGDGDMCHLRIRLTEHTKQLDLSGCPQIKLGVLLLSLLPSSYDRDLLLTKTIRSSMNYNALSSAKVYVQKALPVLLTFRAVYEVDISNCPMLCLEDAIECFSRSFPSLRMLKAAYHLRFETKKLCHLVQRCPLLHDIDLTVDISPVLSSQITIISSYPAVLSHMPTVSYAAIPSTASLSLMARCLPSNIAKLTLEGRIDVTDHDLQSLSRACVSLSYINLKGCTSVSDGGIAVVILECINLHSIVVCETSFGDNSIMALCSHLPGGDRLASAQTEGNNSMSLAHKLQKLHMGGCMGVSEPCLTDLMSQTHKLSSLCLRGTHLVDSGLYSFSGSSLEMLDITCTKVSAAALAYIVGKNPGLTCLRVRDCKNLFEPEYRGDGSVFRFQKDFYMKLGRSCQFEDITFGWGFSYVSLDALKFALKKLRRITVGLGGSLGEDGLKLLAATCPLLDSVTLYFQVLWDSIIIDVIMLFRNLQEISLCYCFGEISFSRFQFSMPNLRKLRLERVVRLMTNNDLVILTQNCPSLTDLSLLGCVLLNSESQEIISCGWPGLISIYLEDCGKVTANGVADLFNCYALEDLLLRHTGQGIQKNFILGAASKLPMLRKVSLDLCDAKDGDYDIPEVADRNSLSSVKIARCKPQRCSLELQKLKARKTPLHKETLVMVWDSKSTIRTLVKERI</sequence>
<protein>
    <recommendedName>
        <fullName evidence="3">BTB domain-containing protein</fullName>
    </recommendedName>
</protein>
<evidence type="ECO:0000313" key="5">
    <source>
        <dbReference type="Proteomes" id="UP000077755"/>
    </source>
</evidence>
<dbReference type="GO" id="GO:0019005">
    <property type="term" value="C:SCF ubiquitin ligase complex"/>
    <property type="evidence" value="ECO:0007669"/>
    <property type="project" value="TreeGrafter"/>
</dbReference>
<dbReference type="GO" id="GO:0031146">
    <property type="term" value="P:SCF-dependent proteasomal ubiquitin-dependent protein catabolic process"/>
    <property type="evidence" value="ECO:0007669"/>
    <property type="project" value="TreeGrafter"/>
</dbReference>
<evidence type="ECO:0000313" key="4">
    <source>
        <dbReference type="EMBL" id="WOG91095.1"/>
    </source>
</evidence>
<dbReference type="Gene3D" id="3.80.10.10">
    <property type="entry name" value="Ribonuclease Inhibitor"/>
    <property type="match status" value="2"/>
</dbReference>
<dbReference type="InterPro" id="IPR000210">
    <property type="entry name" value="BTB/POZ_dom"/>
</dbReference>
<dbReference type="SUPFAM" id="SSF52047">
    <property type="entry name" value="RNI-like"/>
    <property type="match status" value="2"/>
</dbReference>
<dbReference type="CDD" id="cd18186">
    <property type="entry name" value="BTB_POZ_ZBTB_KLHL-like"/>
    <property type="match status" value="1"/>
</dbReference>
<organism evidence="4 5">
    <name type="scientific">Daucus carota subsp. sativus</name>
    <name type="common">Carrot</name>
    <dbReference type="NCBI Taxonomy" id="79200"/>
    <lineage>
        <taxon>Eukaryota</taxon>
        <taxon>Viridiplantae</taxon>
        <taxon>Streptophyta</taxon>
        <taxon>Embryophyta</taxon>
        <taxon>Tracheophyta</taxon>
        <taxon>Spermatophyta</taxon>
        <taxon>Magnoliopsida</taxon>
        <taxon>eudicotyledons</taxon>
        <taxon>Gunneridae</taxon>
        <taxon>Pentapetalae</taxon>
        <taxon>asterids</taxon>
        <taxon>campanulids</taxon>
        <taxon>Apiales</taxon>
        <taxon>Apiaceae</taxon>
        <taxon>Apioideae</taxon>
        <taxon>Scandiceae</taxon>
        <taxon>Daucinae</taxon>
        <taxon>Daucus</taxon>
        <taxon>Daucus sect. Daucus</taxon>
    </lineage>
</organism>
<dbReference type="AlphaFoldDB" id="A0AAF1ASW2"/>
<dbReference type="InterPro" id="IPR011705">
    <property type="entry name" value="BACK"/>
</dbReference>
<dbReference type="Gene3D" id="1.25.40.420">
    <property type="match status" value="1"/>
</dbReference>
<dbReference type="InterPro" id="IPR032675">
    <property type="entry name" value="LRR_dom_sf"/>
</dbReference>
<dbReference type="KEGG" id="dcr:108215210"/>
<dbReference type="PANTHER" id="PTHR13318">
    <property type="entry name" value="PARTNER OF PAIRED, ISOFORM B-RELATED"/>
    <property type="match status" value="1"/>
</dbReference>